<evidence type="ECO:0000313" key="4">
    <source>
        <dbReference type="Proteomes" id="UP001341281"/>
    </source>
</evidence>
<dbReference type="InterPro" id="IPR024593">
    <property type="entry name" value="DUF3444"/>
</dbReference>
<dbReference type="SUPFAM" id="SSF46565">
    <property type="entry name" value="Chaperone J-domain"/>
    <property type="match status" value="1"/>
</dbReference>
<gene>
    <name evidence="3" type="ORF">U9M48_016633</name>
</gene>
<dbReference type="PROSITE" id="PS50076">
    <property type="entry name" value="DNAJ_2"/>
    <property type="match status" value="1"/>
</dbReference>
<sequence length="792" mass="88448">MAWASSPDSTHPGTGTGRWEASCGLVVAEQDPSLRIRMEEDGGAEPGAAQRDAIIARMRGQDYAGARVLLLHALQTNPRLEGALEMLAVLEVLCCAAGNGRGRGVDWYRVLQVLPGDDAARVEARYRSIVAQVEPARGDLPGAELALELVGEAYAVLSDPERREEFDSEDIFAHFVRSGVVDAPAPDGGTVVHSGRVNSGLHRTSGVRKAGVTSNDVSRTQRTDSSCFDERNSLLSNVASSSGTKRLDPCFLGDDGEFQSPDNDAHVDKKPKCVCEKDAHCASPSHEDLDGCFDDTYGTKEDEPCSSKQYEYHNFEEDRVIQNFAAGQVWAAYDWDRFPRRYALIIKVLMDKMQLYVSWFHPRLQSHDEKRWSGAGLPLVCGAFIAEEHHISLACPTLFCHQISSDNLHQHLEVYPQEGEVWAIYSNWGIGWYADPGMWRNSAFSIVEILSSYSKESGCTVAHLEKVDGHGSVFRRHLKGGTEHLLRIRNDNLFMFSHRIPSFRFTPEAGTMFELDHSAVPENMHKGNTLPCTSPLSPLSCLHDDTAGFCETAAAPFSNPPTSLIDAGTPLQAMTSGNNKFAPKDFLEGQIWAVFDSGDRMPRSYVRIICVVSSTSVFVLKLEPHPMLNEEIRWVEDGLPVASGVFRAGTQTTYKDIWEFSHPVECDWSAKRSFYRIFPKKGEIWSMLKNWKITLNSTDIDKCEPRMVEILSDYSDESGVNVCRLARVKGCLTFFHRVELEDFHLTRWIPRSELLSFSHRVPAFFVVDIKDHAIPKGSWHLEPSALPTRIIH</sequence>
<accession>A0AAQ3T6J6</accession>
<dbReference type="Pfam" id="PF00226">
    <property type="entry name" value="DnaJ"/>
    <property type="match status" value="1"/>
</dbReference>
<feature type="region of interest" description="Disordered" evidence="1">
    <location>
        <begin position="1"/>
        <end position="21"/>
    </location>
</feature>
<dbReference type="Proteomes" id="UP001341281">
    <property type="component" value="Chromosome 04"/>
</dbReference>
<dbReference type="CDD" id="cd06257">
    <property type="entry name" value="DnaJ"/>
    <property type="match status" value="1"/>
</dbReference>
<feature type="domain" description="J" evidence="2">
    <location>
        <begin position="106"/>
        <end position="170"/>
    </location>
</feature>
<dbReference type="PANTHER" id="PTHR47374:SF2">
    <property type="entry name" value="OS01G0927400 PROTEIN"/>
    <property type="match status" value="1"/>
</dbReference>
<dbReference type="SMART" id="SM00271">
    <property type="entry name" value="DnaJ"/>
    <property type="match status" value="1"/>
</dbReference>
<evidence type="ECO:0000313" key="3">
    <source>
        <dbReference type="EMBL" id="WVZ67578.1"/>
    </source>
</evidence>
<dbReference type="PANTHER" id="PTHR47374">
    <property type="entry name" value="ENDOSOME ANTIGEN-LIKE PROTEIN, PUTATIVE (DUF3444)-RELATED"/>
    <property type="match status" value="1"/>
</dbReference>
<dbReference type="EMBL" id="CP144748">
    <property type="protein sequence ID" value="WVZ67578.1"/>
    <property type="molecule type" value="Genomic_DNA"/>
</dbReference>
<organism evidence="3 4">
    <name type="scientific">Paspalum notatum var. saurae</name>
    <dbReference type="NCBI Taxonomy" id="547442"/>
    <lineage>
        <taxon>Eukaryota</taxon>
        <taxon>Viridiplantae</taxon>
        <taxon>Streptophyta</taxon>
        <taxon>Embryophyta</taxon>
        <taxon>Tracheophyta</taxon>
        <taxon>Spermatophyta</taxon>
        <taxon>Magnoliopsida</taxon>
        <taxon>Liliopsida</taxon>
        <taxon>Poales</taxon>
        <taxon>Poaceae</taxon>
        <taxon>PACMAD clade</taxon>
        <taxon>Panicoideae</taxon>
        <taxon>Andropogonodae</taxon>
        <taxon>Paspaleae</taxon>
        <taxon>Paspalinae</taxon>
        <taxon>Paspalum</taxon>
    </lineage>
</organism>
<reference evidence="3 4" key="1">
    <citation type="submission" date="2024-02" db="EMBL/GenBank/DDBJ databases">
        <title>High-quality chromosome-scale genome assembly of Pensacola bahiagrass (Paspalum notatum Flugge var. saurae).</title>
        <authorList>
            <person name="Vega J.M."/>
            <person name="Podio M."/>
            <person name="Orjuela J."/>
            <person name="Siena L.A."/>
            <person name="Pessino S.C."/>
            <person name="Combes M.C."/>
            <person name="Mariac C."/>
            <person name="Albertini E."/>
            <person name="Pupilli F."/>
            <person name="Ortiz J.P.A."/>
            <person name="Leblanc O."/>
        </authorList>
    </citation>
    <scope>NUCLEOTIDE SEQUENCE [LARGE SCALE GENOMIC DNA]</scope>
    <source>
        <strain evidence="3">R1</strain>
        <tissue evidence="3">Leaf</tissue>
    </source>
</reference>
<name>A0AAQ3T6J6_PASNO</name>
<proteinExistence type="predicted"/>
<dbReference type="InterPro" id="IPR001623">
    <property type="entry name" value="DnaJ_domain"/>
</dbReference>
<evidence type="ECO:0000259" key="2">
    <source>
        <dbReference type="PROSITE" id="PS50076"/>
    </source>
</evidence>
<evidence type="ECO:0000256" key="1">
    <source>
        <dbReference type="SAM" id="MobiDB-lite"/>
    </source>
</evidence>
<dbReference type="Pfam" id="PF11926">
    <property type="entry name" value="DUF3444"/>
    <property type="match status" value="2"/>
</dbReference>
<protein>
    <recommendedName>
        <fullName evidence="2">J domain-containing protein</fullName>
    </recommendedName>
</protein>
<dbReference type="Gene3D" id="1.10.287.110">
    <property type="entry name" value="DnaJ domain"/>
    <property type="match status" value="1"/>
</dbReference>
<feature type="compositionally biased region" description="Polar residues" evidence="1">
    <location>
        <begin position="1"/>
        <end position="13"/>
    </location>
</feature>
<keyword evidence="4" id="KW-1185">Reference proteome</keyword>
<dbReference type="AlphaFoldDB" id="A0AAQ3T6J6"/>
<dbReference type="InterPro" id="IPR036869">
    <property type="entry name" value="J_dom_sf"/>
</dbReference>
<dbReference type="GO" id="GO:0005783">
    <property type="term" value="C:endoplasmic reticulum"/>
    <property type="evidence" value="ECO:0007669"/>
    <property type="project" value="UniProtKB-ARBA"/>
</dbReference>